<reference evidence="3 4" key="1">
    <citation type="submission" date="2019-07" db="EMBL/GenBank/DDBJ databases">
        <title>De Novo Assembly of kiwifruit Actinidia rufa.</title>
        <authorList>
            <person name="Sugita-Konishi S."/>
            <person name="Sato K."/>
            <person name="Mori E."/>
            <person name="Abe Y."/>
            <person name="Kisaki G."/>
            <person name="Hamano K."/>
            <person name="Suezawa K."/>
            <person name="Otani M."/>
            <person name="Fukuda T."/>
            <person name="Manabe T."/>
            <person name="Gomi K."/>
            <person name="Tabuchi M."/>
            <person name="Akimitsu K."/>
            <person name="Kataoka I."/>
        </authorList>
    </citation>
    <scope>NUCLEOTIDE SEQUENCE [LARGE SCALE GENOMIC DNA]</scope>
    <source>
        <strain evidence="4">cv. Fuchu</strain>
    </source>
</reference>
<dbReference type="PANTHER" id="PTHR31205">
    <property type="entry name" value="ACTIN CROSS-LINKING PROTEIN (DUF569)"/>
    <property type="match status" value="1"/>
</dbReference>
<evidence type="ECO:0000259" key="2">
    <source>
        <dbReference type="Pfam" id="PF22932"/>
    </source>
</evidence>
<dbReference type="EMBL" id="BJWL01000005">
    <property type="protein sequence ID" value="GFY87064.1"/>
    <property type="molecule type" value="Genomic_DNA"/>
</dbReference>
<comment type="caution">
    <text evidence="3">The sequence shown here is derived from an EMBL/GenBank/DDBJ whole genome shotgun (WGS) entry which is preliminary data.</text>
</comment>
<sequence>MGPGSEGEKQLSQKRNGAVPQGQDRAPPQPPRQVPPCRGGPRFRLPGPPRLGPTSKVDRRVRRRRRQPHPIEILLRQVPHRHRRPVPPRCHRAARGPVDAAKARLQGRVGADPRRRSGAAQDAVRKLFEGQLAGCRRGGTRSRMIFLTGTRIGCCGRSMLWSFDLRNLSRNPGNGAIGFDSLNRNPPRLPSILDLRGFRDTSQVVHPDHPSFHFKGHGLEELTEKLEEETGLVDIIVCSRNPFNGKLYPLRLALPPNNANMHIVVVPSSSKG</sequence>
<dbReference type="AlphaFoldDB" id="A0A7J0EKS8"/>
<dbReference type="InterPro" id="IPR054726">
    <property type="entry name" value="Ubiq_DUF569-assoc"/>
</dbReference>
<keyword evidence="4" id="KW-1185">Reference proteome</keyword>
<proteinExistence type="predicted"/>
<gene>
    <name evidence="3" type="ORF">Acr_05g0007030</name>
</gene>
<accession>A0A7J0EKS8</accession>
<name>A0A7J0EKS8_9ERIC</name>
<dbReference type="PANTHER" id="PTHR31205:SF89">
    <property type="entry name" value="DUF569 DOMAIN-CONTAINING PROTEIN"/>
    <property type="match status" value="1"/>
</dbReference>
<evidence type="ECO:0000313" key="3">
    <source>
        <dbReference type="EMBL" id="GFY87064.1"/>
    </source>
</evidence>
<evidence type="ECO:0000313" key="4">
    <source>
        <dbReference type="Proteomes" id="UP000585474"/>
    </source>
</evidence>
<feature type="compositionally biased region" description="Low complexity" evidence="1">
    <location>
        <begin position="35"/>
        <end position="45"/>
    </location>
</feature>
<feature type="compositionally biased region" description="Basic residues" evidence="1">
    <location>
        <begin position="59"/>
        <end position="68"/>
    </location>
</feature>
<dbReference type="Proteomes" id="UP000585474">
    <property type="component" value="Unassembled WGS sequence"/>
</dbReference>
<organism evidence="3 4">
    <name type="scientific">Actinidia rufa</name>
    <dbReference type="NCBI Taxonomy" id="165716"/>
    <lineage>
        <taxon>Eukaryota</taxon>
        <taxon>Viridiplantae</taxon>
        <taxon>Streptophyta</taxon>
        <taxon>Embryophyta</taxon>
        <taxon>Tracheophyta</taxon>
        <taxon>Spermatophyta</taxon>
        <taxon>Magnoliopsida</taxon>
        <taxon>eudicotyledons</taxon>
        <taxon>Gunneridae</taxon>
        <taxon>Pentapetalae</taxon>
        <taxon>asterids</taxon>
        <taxon>Ericales</taxon>
        <taxon>Actinidiaceae</taxon>
        <taxon>Actinidia</taxon>
    </lineage>
</organism>
<feature type="compositionally biased region" description="Basic and acidic residues" evidence="1">
    <location>
        <begin position="1"/>
        <end position="11"/>
    </location>
</feature>
<feature type="region of interest" description="Disordered" evidence="1">
    <location>
        <begin position="1"/>
        <end position="73"/>
    </location>
</feature>
<dbReference type="Pfam" id="PF22932">
    <property type="entry name" value="Ubiq_DUF_assoc"/>
    <property type="match status" value="1"/>
</dbReference>
<feature type="domain" description="DUF569" evidence="2">
    <location>
        <begin position="202"/>
        <end position="266"/>
    </location>
</feature>
<evidence type="ECO:0000256" key="1">
    <source>
        <dbReference type="SAM" id="MobiDB-lite"/>
    </source>
</evidence>
<protein>
    <submittedName>
        <fullName evidence="3">Actin cross-linking protein, putative</fullName>
    </submittedName>
</protein>